<evidence type="ECO:0000313" key="1">
    <source>
        <dbReference type="EMBL" id="BAT02676.1"/>
    </source>
</evidence>
<reference evidence="2" key="1">
    <citation type="journal article" date="2005" name="Nature">
        <title>The map-based sequence of the rice genome.</title>
        <authorList>
            <consortium name="International rice genome sequencing project (IRGSP)"/>
            <person name="Matsumoto T."/>
            <person name="Wu J."/>
            <person name="Kanamori H."/>
            <person name="Katayose Y."/>
            <person name="Fujisawa M."/>
            <person name="Namiki N."/>
            <person name="Mizuno H."/>
            <person name="Yamamoto K."/>
            <person name="Antonio B.A."/>
            <person name="Baba T."/>
            <person name="Sakata K."/>
            <person name="Nagamura Y."/>
            <person name="Aoki H."/>
            <person name="Arikawa K."/>
            <person name="Arita K."/>
            <person name="Bito T."/>
            <person name="Chiden Y."/>
            <person name="Fujitsuka N."/>
            <person name="Fukunaka R."/>
            <person name="Hamada M."/>
            <person name="Harada C."/>
            <person name="Hayashi A."/>
            <person name="Hijishita S."/>
            <person name="Honda M."/>
            <person name="Hosokawa S."/>
            <person name="Ichikawa Y."/>
            <person name="Idonuma A."/>
            <person name="Iijima M."/>
            <person name="Ikeda M."/>
            <person name="Ikeno M."/>
            <person name="Ito K."/>
            <person name="Ito S."/>
            <person name="Ito T."/>
            <person name="Ito Y."/>
            <person name="Ito Y."/>
            <person name="Iwabuchi A."/>
            <person name="Kamiya K."/>
            <person name="Karasawa W."/>
            <person name="Kurita K."/>
            <person name="Katagiri S."/>
            <person name="Kikuta A."/>
            <person name="Kobayashi H."/>
            <person name="Kobayashi N."/>
            <person name="Machita K."/>
            <person name="Maehara T."/>
            <person name="Masukawa M."/>
            <person name="Mizubayashi T."/>
            <person name="Mukai Y."/>
            <person name="Nagasaki H."/>
            <person name="Nagata Y."/>
            <person name="Naito S."/>
            <person name="Nakashima M."/>
            <person name="Nakama Y."/>
            <person name="Nakamichi Y."/>
            <person name="Nakamura M."/>
            <person name="Meguro A."/>
            <person name="Negishi M."/>
            <person name="Ohta I."/>
            <person name="Ohta T."/>
            <person name="Okamoto M."/>
            <person name="Ono N."/>
            <person name="Saji S."/>
            <person name="Sakaguchi M."/>
            <person name="Sakai K."/>
            <person name="Shibata M."/>
            <person name="Shimokawa T."/>
            <person name="Song J."/>
            <person name="Takazaki Y."/>
            <person name="Terasawa K."/>
            <person name="Tsugane M."/>
            <person name="Tsuji K."/>
            <person name="Ueda S."/>
            <person name="Waki K."/>
            <person name="Yamagata H."/>
            <person name="Yamamoto M."/>
            <person name="Yamamoto S."/>
            <person name="Yamane H."/>
            <person name="Yoshiki S."/>
            <person name="Yoshihara R."/>
            <person name="Yukawa K."/>
            <person name="Zhong H."/>
            <person name="Yano M."/>
            <person name="Yuan Q."/>
            <person name="Ouyang S."/>
            <person name="Liu J."/>
            <person name="Jones K.M."/>
            <person name="Gansberger K."/>
            <person name="Moffat K."/>
            <person name="Hill J."/>
            <person name="Bera J."/>
            <person name="Fadrosh D."/>
            <person name="Jin S."/>
            <person name="Johri S."/>
            <person name="Kim M."/>
            <person name="Overton L."/>
            <person name="Reardon M."/>
            <person name="Tsitrin T."/>
            <person name="Vuong H."/>
            <person name="Weaver B."/>
            <person name="Ciecko A."/>
            <person name="Tallon L."/>
            <person name="Jackson J."/>
            <person name="Pai G."/>
            <person name="Aken S.V."/>
            <person name="Utterback T."/>
            <person name="Reidmuller S."/>
            <person name="Feldblyum T."/>
            <person name="Hsiao J."/>
            <person name="Zismann V."/>
            <person name="Iobst S."/>
            <person name="de Vazeille A.R."/>
            <person name="Buell C.R."/>
            <person name="Ying K."/>
            <person name="Li Y."/>
            <person name="Lu T."/>
            <person name="Huang Y."/>
            <person name="Zhao Q."/>
            <person name="Feng Q."/>
            <person name="Zhang L."/>
            <person name="Zhu J."/>
            <person name="Weng Q."/>
            <person name="Mu J."/>
            <person name="Lu Y."/>
            <person name="Fan D."/>
            <person name="Liu Y."/>
            <person name="Guan J."/>
            <person name="Zhang Y."/>
            <person name="Yu S."/>
            <person name="Liu X."/>
            <person name="Zhang Y."/>
            <person name="Hong G."/>
            <person name="Han B."/>
            <person name="Choisne N."/>
            <person name="Demange N."/>
            <person name="Orjeda G."/>
            <person name="Samain S."/>
            <person name="Cattolico L."/>
            <person name="Pelletier E."/>
            <person name="Couloux A."/>
            <person name="Segurens B."/>
            <person name="Wincker P."/>
            <person name="D'Hont A."/>
            <person name="Scarpelli C."/>
            <person name="Weissenbach J."/>
            <person name="Salanoubat M."/>
            <person name="Quetier F."/>
            <person name="Yu Y."/>
            <person name="Kim H.R."/>
            <person name="Rambo T."/>
            <person name="Currie J."/>
            <person name="Collura K."/>
            <person name="Luo M."/>
            <person name="Yang T."/>
            <person name="Ammiraju J.S.S."/>
            <person name="Engler F."/>
            <person name="Soderlund C."/>
            <person name="Wing R.A."/>
            <person name="Palmer L.E."/>
            <person name="de la Bastide M."/>
            <person name="Spiegel L."/>
            <person name="Nascimento L."/>
            <person name="Zutavern T."/>
            <person name="O'Shaughnessy A."/>
            <person name="Dike S."/>
            <person name="Dedhia N."/>
            <person name="Preston R."/>
            <person name="Balija V."/>
            <person name="McCombie W.R."/>
            <person name="Chow T."/>
            <person name="Chen H."/>
            <person name="Chung M."/>
            <person name="Chen C."/>
            <person name="Shaw J."/>
            <person name="Wu H."/>
            <person name="Hsiao K."/>
            <person name="Chao Y."/>
            <person name="Chu M."/>
            <person name="Cheng C."/>
            <person name="Hour A."/>
            <person name="Lee P."/>
            <person name="Lin S."/>
            <person name="Lin Y."/>
            <person name="Liou J."/>
            <person name="Liu S."/>
            <person name="Hsing Y."/>
            <person name="Raghuvanshi S."/>
            <person name="Mohanty A."/>
            <person name="Bharti A.K."/>
            <person name="Gaur A."/>
            <person name="Gupta V."/>
            <person name="Kumar D."/>
            <person name="Ravi V."/>
            <person name="Vij S."/>
            <person name="Kapur A."/>
            <person name="Khurana P."/>
            <person name="Khurana P."/>
            <person name="Khurana J.P."/>
            <person name="Tyagi A.K."/>
            <person name="Gaikwad K."/>
            <person name="Singh A."/>
            <person name="Dalal V."/>
            <person name="Srivastava S."/>
            <person name="Dixit A."/>
            <person name="Pal A.K."/>
            <person name="Ghazi I.A."/>
            <person name="Yadav M."/>
            <person name="Pandit A."/>
            <person name="Bhargava A."/>
            <person name="Sureshbabu K."/>
            <person name="Batra K."/>
            <person name="Sharma T.R."/>
            <person name="Mohapatra T."/>
            <person name="Singh N.K."/>
            <person name="Messing J."/>
            <person name="Nelson A.B."/>
            <person name="Fuks G."/>
            <person name="Kavchok S."/>
            <person name="Keizer G."/>
            <person name="Linton E."/>
            <person name="Llaca V."/>
            <person name="Song R."/>
            <person name="Tanyolac B."/>
            <person name="Young S."/>
            <person name="Ho-Il K."/>
            <person name="Hahn J.H."/>
            <person name="Sangsakoo G."/>
            <person name="Vanavichit A."/>
            <person name="de Mattos Luiz.A.T."/>
            <person name="Zimmer P.D."/>
            <person name="Malone G."/>
            <person name="Dellagostin O."/>
            <person name="de Oliveira A.C."/>
            <person name="Bevan M."/>
            <person name="Bancroft I."/>
            <person name="Minx P."/>
            <person name="Cordum H."/>
            <person name="Wilson R."/>
            <person name="Cheng Z."/>
            <person name="Jin W."/>
            <person name="Jiang J."/>
            <person name="Leong S.A."/>
            <person name="Iwama H."/>
            <person name="Gojobori T."/>
            <person name="Itoh T."/>
            <person name="Niimura Y."/>
            <person name="Fujii Y."/>
            <person name="Habara T."/>
            <person name="Sakai H."/>
            <person name="Sato Y."/>
            <person name="Wilson G."/>
            <person name="Kumar K."/>
            <person name="McCouch S."/>
            <person name="Juretic N."/>
            <person name="Hoen D."/>
            <person name="Wright S."/>
            <person name="Bruskiewich R."/>
            <person name="Bureau T."/>
            <person name="Miyao A."/>
            <person name="Hirochika H."/>
            <person name="Nishikawa T."/>
            <person name="Kadowaki K."/>
            <person name="Sugiura M."/>
            <person name="Burr B."/>
            <person name="Sasaki T."/>
        </authorList>
    </citation>
    <scope>NUCLEOTIDE SEQUENCE [LARGE SCALE GENOMIC DNA]</scope>
    <source>
        <strain evidence="2">cv. Nipponbare</strain>
    </source>
</reference>
<sequence>MHIVFENELGGSLRTLPVSIRFKPNHMTVLTQSIQYFQNAEMKGSKQPRRSMDENTNMISSFHRTYGVYVKLKKNSYMVRGTKMMILVNYNLNMWPIS</sequence>
<dbReference type="EMBL" id="AP014963">
    <property type="protein sequence ID" value="BAT02676.1"/>
    <property type="molecule type" value="Genomic_DNA"/>
</dbReference>
<name>A0A0P0X903_ORYSJ</name>
<protein>
    <submittedName>
        <fullName evidence="1">Os07g0619200 protein</fullName>
    </submittedName>
</protein>
<dbReference type="AlphaFoldDB" id="A0A0P0X903"/>
<dbReference type="Proteomes" id="UP000059680">
    <property type="component" value="Chromosome 7"/>
</dbReference>
<accession>A0A0P0X903</accession>
<dbReference type="ExpressionAtlas" id="A0A0P0X903">
    <property type="expression patterns" value="baseline and differential"/>
</dbReference>
<dbReference type="InParanoid" id="A0A0P0X903"/>
<evidence type="ECO:0000313" key="2">
    <source>
        <dbReference type="Proteomes" id="UP000059680"/>
    </source>
</evidence>
<gene>
    <name evidence="1" type="ordered locus">Os07g0619200</name>
    <name evidence="1" type="ORF">OSNPB_070619200</name>
</gene>
<organism evidence="1 2">
    <name type="scientific">Oryza sativa subsp. japonica</name>
    <name type="common">Rice</name>
    <dbReference type="NCBI Taxonomy" id="39947"/>
    <lineage>
        <taxon>Eukaryota</taxon>
        <taxon>Viridiplantae</taxon>
        <taxon>Streptophyta</taxon>
        <taxon>Embryophyta</taxon>
        <taxon>Tracheophyta</taxon>
        <taxon>Spermatophyta</taxon>
        <taxon>Magnoliopsida</taxon>
        <taxon>Liliopsida</taxon>
        <taxon>Poales</taxon>
        <taxon>Poaceae</taxon>
        <taxon>BOP clade</taxon>
        <taxon>Oryzoideae</taxon>
        <taxon>Oryzeae</taxon>
        <taxon>Oryzinae</taxon>
        <taxon>Oryza</taxon>
        <taxon>Oryza sativa</taxon>
    </lineage>
</organism>
<dbReference type="PaxDb" id="39947-A0A0P0X903"/>
<keyword evidence="2" id="KW-1185">Reference proteome</keyword>
<reference evidence="1 2" key="3">
    <citation type="journal article" date="2013" name="Rice">
        <title>Improvement of the Oryza sativa Nipponbare reference genome using next generation sequence and optical map data.</title>
        <authorList>
            <person name="Kawahara Y."/>
            <person name="de la Bastide M."/>
            <person name="Hamilton J.P."/>
            <person name="Kanamori H."/>
            <person name="McCombie W.R."/>
            <person name="Ouyang S."/>
            <person name="Schwartz D.C."/>
            <person name="Tanaka T."/>
            <person name="Wu J."/>
            <person name="Zhou S."/>
            <person name="Childs K.L."/>
            <person name="Davidson R.M."/>
            <person name="Lin H."/>
            <person name="Quesada-Ocampo L."/>
            <person name="Vaillancourt B."/>
            <person name="Sakai H."/>
            <person name="Lee S.S."/>
            <person name="Kim J."/>
            <person name="Numa H."/>
            <person name="Itoh T."/>
            <person name="Buell C.R."/>
            <person name="Matsumoto T."/>
        </authorList>
    </citation>
    <scope>NUCLEOTIDE SEQUENCE [LARGE SCALE GENOMIC DNA]</scope>
    <source>
        <strain evidence="2">cv. Nipponbare</strain>
    </source>
</reference>
<proteinExistence type="predicted"/>
<dbReference type="Gramene" id="Os07t0619200-02">
    <property type="protein sequence ID" value="Os07t0619200-02"/>
    <property type="gene ID" value="Os07g0619200"/>
</dbReference>
<reference evidence="1 2" key="2">
    <citation type="journal article" date="2013" name="Plant Cell Physiol.">
        <title>Rice Annotation Project Database (RAP-DB): an integrative and interactive database for rice genomics.</title>
        <authorList>
            <person name="Sakai H."/>
            <person name="Lee S.S."/>
            <person name="Tanaka T."/>
            <person name="Numa H."/>
            <person name="Kim J."/>
            <person name="Kawahara Y."/>
            <person name="Wakimoto H."/>
            <person name="Yang C.C."/>
            <person name="Iwamoto M."/>
            <person name="Abe T."/>
            <person name="Yamada Y."/>
            <person name="Muto A."/>
            <person name="Inokuchi H."/>
            <person name="Ikemura T."/>
            <person name="Matsumoto T."/>
            <person name="Sasaki T."/>
            <person name="Itoh T."/>
        </authorList>
    </citation>
    <scope>NUCLEOTIDE SEQUENCE [LARGE SCALE GENOMIC DNA]</scope>
    <source>
        <strain evidence="2">cv. Nipponbare</strain>
    </source>
</reference>